<protein>
    <recommendedName>
        <fullName evidence="3">DUF1934 domain-containing protein</fullName>
    </recommendedName>
</protein>
<dbReference type="RefSeq" id="WP_007787610.1">
    <property type="nucleotide sequence ID" value="NZ_CM001441.1"/>
</dbReference>
<dbReference type="STRING" id="768710.DesyoDRAFT_5363"/>
<organism evidence="1 2">
    <name type="scientific">Desulfosporosinus youngiae DSM 17734</name>
    <dbReference type="NCBI Taxonomy" id="768710"/>
    <lineage>
        <taxon>Bacteria</taxon>
        <taxon>Bacillati</taxon>
        <taxon>Bacillota</taxon>
        <taxon>Clostridia</taxon>
        <taxon>Eubacteriales</taxon>
        <taxon>Desulfitobacteriaceae</taxon>
        <taxon>Desulfosporosinus</taxon>
    </lineage>
</organism>
<proteinExistence type="predicted"/>
<dbReference type="InterPro" id="IPR015231">
    <property type="entry name" value="DUF1934"/>
</dbReference>
<dbReference type="Gene3D" id="2.40.128.20">
    <property type="match status" value="1"/>
</dbReference>
<name>H5Y0N5_9FIRM</name>
<evidence type="ECO:0000313" key="1">
    <source>
        <dbReference type="EMBL" id="EHQ92291.1"/>
    </source>
</evidence>
<dbReference type="eggNOG" id="COG4506">
    <property type="taxonomic scope" value="Bacteria"/>
</dbReference>
<dbReference type="SUPFAM" id="SSF50814">
    <property type="entry name" value="Lipocalins"/>
    <property type="match status" value="1"/>
</dbReference>
<dbReference type="HOGENOM" id="CLU_120388_0_2_9"/>
<dbReference type="AlphaFoldDB" id="H5Y0N5"/>
<evidence type="ECO:0008006" key="3">
    <source>
        <dbReference type="Google" id="ProtNLM"/>
    </source>
</evidence>
<gene>
    <name evidence="1" type="ORF">DesyoDRAFT_5363</name>
</gene>
<reference evidence="1 2" key="1">
    <citation type="submission" date="2011-11" db="EMBL/GenBank/DDBJ databases">
        <title>The Noncontiguous Finished genome of Desulfosporosinus youngiae DSM 17734.</title>
        <authorList>
            <consortium name="US DOE Joint Genome Institute (JGI-PGF)"/>
            <person name="Lucas S."/>
            <person name="Han J."/>
            <person name="Lapidus A."/>
            <person name="Cheng J.-F."/>
            <person name="Goodwin L."/>
            <person name="Pitluck S."/>
            <person name="Peters L."/>
            <person name="Ovchinnikova G."/>
            <person name="Lu M."/>
            <person name="Land M.L."/>
            <person name="Hauser L."/>
            <person name="Pester M."/>
            <person name="Spring S."/>
            <person name="Ollivier B."/>
            <person name="Rattei T."/>
            <person name="Klenk H.-P."/>
            <person name="Wagner M."/>
            <person name="Loy A."/>
            <person name="Woyke T.J."/>
        </authorList>
    </citation>
    <scope>NUCLEOTIDE SEQUENCE [LARGE SCALE GENOMIC DNA]</scope>
    <source>
        <strain evidence="1 2">DSM 17734</strain>
    </source>
</reference>
<sequence>MQKNVTIELIGKQNYPEGHDDQQELLVSGKLYKSSGVFYIYYKEAGTKTTDLGEVTTLLTIEGEIITLTRKGAVNVKQEFKVGVLNRSKYTTCYGDILMSIMPRRVESDLTGSGGRISLEYDLFVDDKLVSYNVLSLNVKEDIPQ</sequence>
<dbReference type="EMBL" id="CM001441">
    <property type="protein sequence ID" value="EHQ92291.1"/>
    <property type="molecule type" value="Genomic_DNA"/>
</dbReference>
<dbReference type="InterPro" id="IPR012674">
    <property type="entry name" value="Calycin"/>
</dbReference>
<evidence type="ECO:0000313" key="2">
    <source>
        <dbReference type="Proteomes" id="UP000005104"/>
    </source>
</evidence>
<dbReference type="Proteomes" id="UP000005104">
    <property type="component" value="Chromosome"/>
</dbReference>
<keyword evidence="2" id="KW-1185">Reference proteome</keyword>
<dbReference type="OrthoDB" id="1680906at2"/>
<dbReference type="Pfam" id="PF09148">
    <property type="entry name" value="DUF1934"/>
    <property type="match status" value="1"/>
</dbReference>
<accession>H5Y0N5</accession>